<gene>
    <name evidence="2" type="ORF">L207DRAFT_475850</name>
</gene>
<dbReference type="EMBL" id="KZ613980">
    <property type="protein sequence ID" value="PMD28929.1"/>
    <property type="molecule type" value="Genomic_DNA"/>
</dbReference>
<dbReference type="Pfam" id="PF06985">
    <property type="entry name" value="HET"/>
    <property type="match status" value="1"/>
</dbReference>
<feature type="domain" description="Heterokaryon incompatibility" evidence="1">
    <location>
        <begin position="152"/>
        <end position="227"/>
    </location>
</feature>
<dbReference type="AlphaFoldDB" id="A0A2J6QRP6"/>
<evidence type="ECO:0000259" key="1">
    <source>
        <dbReference type="Pfam" id="PF06985"/>
    </source>
</evidence>
<accession>A0A2J6QRP6</accession>
<name>A0A2J6QRP6_HYAVF</name>
<sequence length="637" mass="73771">METKGRFWIMPAVLCGRALEDSESCNEPHGYLELIPSAALGIGTEHFISVSPFWIDISRIRTWPKYCDEQHYGSCYNLNQWQTIEAPRFLVLIDVDRQCLTQVSKPVKYVALSYVWGRIPDVLESTLNNFSALQNARALELEPWASRMPSTLSWMSSIYANSYFTIIAADGNDANYGLPGIRKISSPRSYHQSILEFSQTCYLMQAPESETQFNMKEWHKRGWTFQERTLSNRNLVFFQGKVFWECCRSIWAEDIANSAPNKTTSPERSLQRKSDRYRFEFFRWPDLYQYSRLVSSYNNRLLSYPSDGLQAFSAVIDVMCRSFEGGFIHGIPKLYFDIGLLWRPNTPTKRRCAANVRDTVLPSWSWVGWEGNVVISCLKKSHILHWDGIVSEPPIEIYPMVTWSKTHKRTGEKHPINNSYHQFQRIRTDCSIPLQAGWSRVKPSNMPLDPLGFPHDFWVFRHDSIPEVEFIHPVPIPPRPLTPGREIWDGHLNFRTSRCFLFSGPLLDTVPQGVAWSNVSNDFVPKCLAFNLICDQGKWAGMIYSNFSHREDAMLGESCEIIIISGGKAHIDKNGEVKLWLQEWQCIDDLQDCKLYEFYNVLWIERDGDIALRKALGRVWKNAWDRQQVEEIDVILG</sequence>
<keyword evidence="3" id="KW-1185">Reference proteome</keyword>
<evidence type="ECO:0000313" key="2">
    <source>
        <dbReference type="EMBL" id="PMD28929.1"/>
    </source>
</evidence>
<proteinExistence type="predicted"/>
<dbReference type="STRING" id="1149755.A0A2J6QRP6"/>
<dbReference type="InterPro" id="IPR010730">
    <property type="entry name" value="HET"/>
</dbReference>
<organism evidence="2 3">
    <name type="scientific">Hyaloscypha variabilis (strain UAMH 11265 / GT02V1 / F)</name>
    <name type="common">Meliniomyces variabilis</name>
    <dbReference type="NCBI Taxonomy" id="1149755"/>
    <lineage>
        <taxon>Eukaryota</taxon>
        <taxon>Fungi</taxon>
        <taxon>Dikarya</taxon>
        <taxon>Ascomycota</taxon>
        <taxon>Pezizomycotina</taxon>
        <taxon>Leotiomycetes</taxon>
        <taxon>Helotiales</taxon>
        <taxon>Hyaloscyphaceae</taxon>
        <taxon>Hyaloscypha</taxon>
        <taxon>Hyaloscypha variabilis</taxon>
    </lineage>
</organism>
<protein>
    <recommendedName>
        <fullName evidence="1">Heterokaryon incompatibility domain-containing protein</fullName>
    </recommendedName>
</protein>
<dbReference type="OrthoDB" id="5428863at2759"/>
<dbReference type="Proteomes" id="UP000235786">
    <property type="component" value="Unassembled WGS sequence"/>
</dbReference>
<reference evidence="2 3" key="1">
    <citation type="submission" date="2016-04" db="EMBL/GenBank/DDBJ databases">
        <title>A degradative enzymes factory behind the ericoid mycorrhizal symbiosis.</title>
        <authorList>
            <consortium name="DOE Joint Genome Institute"/>
            <person name="Martino E."/>
            <person name="Morin E."/>
            <person name="Grelet G."/>
            <person name="Kuo A."/>
            <person name="Kohler A."/>
            <person name="Daghino S."/>
            <person name="Barry K."/>
            <person name="Choi C."/>
            <person name="Cichocki N."/>
            <person name="Clum A."/>
            <person name="Copeland A."/>
            <person name="Hainaut M."/>
            <person name="Haridas S."/>
            <person name="Labutti K."/>
            <person name="Lindquist E."/>
            <person name="Lipzen A."/>
            <person name="Khouja H.-R."/>
            <person name="Murat C."/>
            <person name="Ohm R."/>
            <person name="Olson A."/>
            <person name="Spatafora J."/>
            <person name="Veneault-Fourrey C."/>
            <person name="Henrissat B."/>
            <person name="Grigoriev I."/>
            <person name="Martin F."/>
            <person name="Perotto S."/>
        </authorList>
    </citation>
    <scope>NUCLEOTIDE SEQUENCE [LARGE SCALE GENOMIC DNA]</scope>
    <source>
        <strain evidence="2 3">F</strain>
    </source>
</reference>
<dbReference type="PANTHER" id="PTHR33112:SF1">
    <property type="entry name" value="HETEROKARYON INCOMPATIBILITY DOMAIN-CONTAINING PROTEIN"/>
    <property type="match status" value="1"/>
</dbReference>
<evidence type="ECO:0000313" key="3">
    <source>
        <dbReference type="Proteomes" id="UP000235786"/>
    </source>
</evidence>
<dbReference type="PANTHER" id="PTHR33112">
    <property type="entry name" value="DOMAIN PROTEIN, PUTATIVE-RELATED"/>
    <property type="match status" value="1"/>
</dbReference>